<dbReference type="AlphaFoldDB" id="A0A511VZN5"/>
<name>A0A511VZN5_9BACI</name>
<dbReference type="InterPro" id="IPR035906">
    <property type="entry name" value="MetI-like_sf"/>
</dbReference>
<dbReference type="Proteomes" id="UP000321440">
    <property type="component" value="Unassembled WGS sequence"/>
</dbReference>
<feature type="transmembrane region" description="Helical" evidence="7">
    <location>
        <begin position="271"/>
        <end position="288"/>
    </location>
</feature>
<dbReference type="PROSITE" id="PS50928">
    <property type="entry name" value="ABC_TM1"/>
    <property type="match status" value="1"/>
</dbReference>
<evidence type="ECO:0000256" key="4">
    <source>
        <dbReference type="ARBA" id="ARBA00022692"/>
    </source>
</evidence>
<feature type="domain" description="ABC transmembrane type-1" evidence="8">
    <location>
        <begin position="100"/>
        <end position="292"/>
    </location>
</feature>
<dbReference type="InterPro" id="IPR000515">
    <property type="entry name" value="MetI-like"/>
</dbReference>
<evidence type="ECO:0000256" key="5">
    <source>
        <dbReference type="ARBA" id="ARBA00022989"/>
    </source>
</evidence>
<keyword evidence="5 7" id="KW-1133">Transmembrane helix</keyword>
<organism evidence="9 10">
    <name type="scientific">Alkalibacillus haloalkaliphilus</name>
    <dbReference type="NCBI Taxonomy" id="94136"/>
    <lineage>
        <taxon>Bacteria</taxon>
        <taxon>Bacillati</taxon>
        <taxon>Bacillota</taxon>
        <taxon>Bacilli</taxon>
        <taxon>Bacillales</taxon>
        <taxon>Bacillaceae</taxon>
        <taxon>Alkalibacillus</taxon>
    </lineage>
</organism>
<keyword evidence="4 7" id="KW-0812">Transmembrane</keyword>
<dbReference type="GO" id="GO:0055085">
    <property type="term" value="P:transmembrane transport"/>
    <property type="evidence" value="ECO:0007669"/>
    <property type="project" value="InterPro"/>
</dbReference>
<protein>
    <submittedName>
        <fullName evidence="9">Peptide ABC transporter permease</fullName>
    </submittedName>
</protein>
<dbReference type="SUPFAM" id="SSF161098">
    <property type="entry name" value="MetI-like"/>
    <property type="match status" value="1"/>
</dbReference>
<gene>
    <name evidence="9" type="primary">oppC_1</name>
    <name evidence="9" type="ORF">AHA02nite_00830</name>
</gene>
<dbReference type="InterPro" id="IPR050366">
    <property type="entry name" value="BP-dependent_transpt_permease"/>
</dbReference>
<feature type="transmembrane region" description="Helical" evidence="7">
    <location>
        <begin position="104"/>
        <end position="127"/>
    </location>
</feature>
<dbReference type="GO" id="GO:0005886">
    <property type="term" value="C:plasma membrane"/>
    <property type="evidence" value="ECO:0007669"/>
    <property type="project" value="UniProtKB-SubCell"/>
</dbReference>
<comment type="similarity">
    <text evidence="7">Belongs to the binding-protein-dependent transport system permease family.</text>
</comment>
<accession>A0A511VZN5</accession>
<evidence type="ECO:0000313" key="9">
    <source>
        <dbReference type="EMBL" id="GEN44307.1"/>
    </source>
</evidence>
<evidence type="ECO:0000313" key="10">
    <source>
        <dbReference type="Proteomes" id="UP000321440"/>
    </source>
</evidence>
<feature type="transmembrane region" description="Helical" evidence="7">
    <location>
        <begin position="214"/>
        <end position="236"/>
    </location>
</feature>
<dbReference type="PANTHER" id="PTHR43386:SF1">
    <property type="entry name" value="D,D-DIPEPTIDE TRANSPORT SYSTEM PERMEASE PROTEIN DDPC-RELATED"/>
    <property type="match status" value="1"/>
</dbReference>
<keyword evidence="6 7" id="KW-0472">Membrane</keyword>
<keyword evidence="10" id="KW-1185">Reference proteome</keyword>
<feature type="transmembrane region" description="Helical" evidence="7">
    <location>
        <begin position="164"/>
        <end position="183"/>
    </location>
</feature>
<keyword evidence="2 7" id="KW-0813">Transport</keyword>
<evidence type="ECO:0000256" key="3">
    <source>
        <dbReference type="ARBA" id="ARBA00022475"/>
    </source>
</evidence>
<reference evidence="9 10" key="1">
    <citation type="submission" date="2019-07" db="EMBL/GenBank/DDBJ databases">
        <title>Whole genome shotgun sequence of Alkalibacillus haloalkaliphilus NBRC 103110.</title>
        <authorList>
            <person name="Hosoyama A."/>
            <person name="Uohara A."/>
            <person name="Ohji S."/>
            <person name="Ichikawa N."/>
        </authorList>
    </citation>
    <scope>NUCLEOTIDE SEQUENCE [LARGE SCALE GENOMIC DNA]</scope>
    <source>
        <strain evidence="9 10">NBRC 103110</strain>
    </source>
</reference>
<feature type="transmembrane region" description="Helical" evidence="7">
    <location>
        <begin position="38"/>
        <end position="60"/>
    </location>
</feature>
<evidence type="ECO:0000259" key="8">
    <source>
        <dbReference type="PROSITE" id="PS50928"/>
    </source>
</evidence>
<comment type="caution">
    <text evidence="9">The sequence shown here is derived from an EMBL/GenBank/DDBJ whole genome shotgun (WGS) entry which is preliminary data.</text>
</comment>
<proteinExistence type="inferred from homology"/>
<evidence type="ECO:0000256" key="6">
    <source>
        <dbReference type="ARBA" id="ARBA00023136"/>
    </source>
</evidence>
<dbReference type="Gene3D" id="1.10.3720.10">
    <property type="entry name" value="MetI-like"/>
    <property type="match status" value="1"/>
</dbReference>
<evidence type="ECO:0000256" key="2">
    <source>
        <dbReference type="ARBA" id="ARBA00022448"/>
    </source>
</evidence>
<dbReference type="PANTHER" id="PTHR43386">
    <property type="entry name" value="OLIGOPEPTIDE TRANSPORT SYSTEM PERMEASE PROTEIN APPC"/>
    <property type="match status" value="1"/>
</dbReference>
<dbReference type="EMBL" id="BJYA01000001">
    <property type="protein sequence ID" value="GEN44307.1"/>
    <property type="molecule type" value="Genomic_DNA"/>
</dbReference>
<dbReference type="Pfam" id="PF00528">
    <property type="entry name" value="BPD_transp_1"/>
    <property type="match status" value="1"/>
</dbReference>
<sequence length="306" mass="34091">MSNKQTEQELEQTAEEMQIEKSPSGMSIFWKEILKDKLAFISLLFLVLTSFGVFGVSLILDQEQIVTVDMFALHQPPSSEFWLGTDYGGRDIFGQLIIGTRNSLAIGFLVTLMSGFIGIVFGVVSGYFGGHVDNVMMRIVDFFMVLPNIMIIIVFVTIVPKYSVWSFSLVMTAFLWMGIARLIRSRALQEKELDYVQASRTLGSSHAKIIFTQVLPNITSLIVVTMTLNLAANIGIESGLSFLGFGFPESTPSLGTLLSYATNPTTLEQRWWIWMPAAVLILILMLSVRNVGEALKRAADARQRRA</sequence>
<keyword evidence="3" id="KW-1003">Cell membrane</keyword>
<dbReference type="CDD" id="cd06261">
    <property type="entry name" value="TM_PBP2"/>
    <property type="match status" value="1"/>
</dbReference>
<evidence type="ECO:0000256" key="1">
    <source>
        <dbReference type="ARBA" id="ARBA00004651"/>
    </source>
</evidence>
<comment type="subcellular location">
    <subcellularLocation>
        <location evidence="1 7">Cell membrane</location>
        <topology evidence="1 7">Multi-pass membrane protein</topology>
    </subcellularLocation>
</comment>
<evidence type="ECO:0000256" key="7">
    <source>
        <dbReference type="RuleBase" id="RU363032"/>
    </source>
</evidence>
<feature type="transmembrane region" description="Helical" evidence="7">
    <location>
        <begin position="139"/>
        <end position="158"/>
    </location>
</feature>